<accession>A0AAV7EM15</accession>
<feature type="region of interest" description="Disordered" evidence="4">
    <location>
        <begin position="605"/>
        <end position="677"/>
    </location>
</feature>
<dbReference type="EMBL" id="JAINDJ010000004">
    <property type="protein sequence ID" value="KAG9448916.1"/>
    <property type="molecule type" value="Genomic_DNA"/>
</dbReference>
<evidence type="ECO:0000256" key="3">
    <source>
        <dbReference type="ARBA" id="ARBA00023242"/>
    </source>
</evidence>
<dbReference type="PANTHER" id="PTHR31442:SF29">
    <property type="entry name" value="HOMEODOMAIN-LIKE SUPERFAMILY PROTEIN"/>
    <property type="match status" value="1"/>
</dbReference>
<dbReference type="GO" id="GO:0005634">
    <property type="term" value="C:nucleus"/>
    <property type="evidence" value="ECO:0007669"/>
    <property type="project" value="TreeGrafter"/>
</dbReference>
<dbReference type="GO" id="GO:0003700">
    <property type="term" value="F:DNA-binding transcription factor activity"/>
    <property type="evidence" value="ECO:0007669"/>
    <property type="project" value="InterPro"/>
</dbReference>
<reference evidence="5 6" key="1">
    <citation type="submission" date="2021-07" db="EMBL/GenBank/DDBJ databases">
        <title>The Aristolochia fimbriata genome: insights into angiosperm evolution, floral development and chemical biosynthesis.</title>
        <authorList>
            <person name="Jiao Y."/>
        </authorList>
    </citation>
    <scope>NUCLEOTIDE SEQUENCE [LARGE SCALE GENOMIC DNA]</scope>
    <source>
        <strain evidence="5">IBCAS-2021</strain>
        <tissue evidence="5">Leaf</tissue>
    </source>
</reference>
<comment type="caution">
    <text evidence="5">The sequence shown here is derived from an EMBL/GenBank/DDBJ whole genome shotgun (WGS) entry which is preliminary data.</text>
</comment>
<dbReference type="PANTHER" id="PTHR31442">
    <property type="entry name" value="HOMEODOMAIN-LIKE SUPERFAMILY PROTEIN-RELATED"/>
    <property type="match status" value="1"/>
</dbReference>
<evidence type="ECO:0000313" key="6">
    <source>
        <dbReference type="Proteomes" id="UP000825729"/>
    </source>
</evidence>
<evidence type="ECO:0008006" key="7">
    <source>
        <dbReference type="Google" id="ProtNLM"/>
    </source>
</evidence>
<feature type="region of interest" description="Disordered" evidence="4">
    <location>
        <begin position="120"/>
        <end position="201"/>
    </location>
</feature>
<keyword evidence="1" id="KW-0805">Transcription regulation</keyword>
<evidence type="ECO:0000256" key="1">
    <source>
        <dbReference type="ARBA" id="ARBA00023015"/>
    </source>
</evidence>
<feature type="compositionally biased region" description="Polar residues" evidence="4">
    <location>
        <begin position="661"/>
        <end position="670"/>
    </location>
</feature>
<dbReference type="InterPro" id="IPR006447">
    <property type="entry name" value="Myb_dom_plants"/>
</dbReference>
<dbReference type="InterPro" id="IPR044841">
    <property type="entry name" value="LUX/BOA-like"/>
</dbReference>
<sequence>MAENVNNGTPLDLPNPASSDDQYQIKEEDPSQSNSKEEEKNESVEEQNEEGTATDKSTGKRKAASSSSSSIIWDTELRARFLHVVELLGVDNCTPTKIHQLLNVPGLSKERIASHLKTHRKTLKRMQEERQKLSISIKSESEDEDPTAVPGSSSSGKKPADSPTSEDVGVGKKRSGPILSIENPQMGSKALKIGSPSSARPCSFEQLETNYKGESSADEVMRQPTNFTSYDQLTASQRDQLREALSRTIPYRKPPVVPKLEPYSTDFSCMASNLRYSTSNLGQYYPRDVNPSLQQYSSNDALLGSNSRSTWMNRSSSSSSSSTGFHFPIFESSLGSTSTVGRSLLHGSSEASSMGMTSSWLGMSLTASSGSFLSSYAPENSNYYSRNITMRAPASFNIGNNTGTTQTFSGYGNGREAIVPYMNTSSMQAPLSTGLTNTTQNFFTTYGGNNYREVLTPNYMNATNPAVSSGFNAGGSAQSLPAAYGSFGADQVSPNYLNNTQLAGVSVPQTYTAYGGNREVNPYMSTMEALGIPNSTTQTFSGYNNGANMEVRPNYMNTLLNTGVSVGFTSPTQNIPGAYADDNQATPFGSEAGLREYLDLISSSNPATDWTLPSPQRSGYPLYDIPPGQEQEHDSANSFADSCLNYDSGSVTGDSPVRTPEITTSHQQEAPESPGRRREAELFEMGWDYGLGLNRNDHFPLNGQTPVQDTRAPAVSTTTGGTRNVDLFEMIFTRAREARNAEPNEGMNGFIYSSGSSENSDGSEPGMSPAQQLPDTDPSGTAGPTEESLTSGD</sequence>
<keyword evidence="2" id="KW-0804">Transcription</keyword>
<feature type="compositionally biased region" description="Basic and acidic residues" evidence="4">
    <location>
        <begin position="23"/>
        <end position="43"/>
    </location>
</feature>
<feature type="compositionally biased region" description="Polar residues" evidence="4">
    <location>
        <begin position="605"/>
        <end position="617"/>
    </location>
</feature>
<dbReference type="SUPFAM" id="SSF46689">
    <property type="entry name" value="Homeodomain-like"/>
    <property type="match status" value="1"/>
</dbReference>
<evidence type="ECO:0000256" key="4">
    <source>
        <dbReference type="SAM" id="MobiDB-lite"/>
    </source>
</evidence>
<dbReference type="AlphaFoldDB" id="A0AAV7EM15"/>
<keyword evidence="6" id="KW-1185">Reference proteome</keyword>
<proteinExistence type="predicted"/>
<dbReference type="Proteomes" id="UP000825729">
    <property type="component" value="Unassembled WGS sequence"/>
</dbReference>
<feature type="compositionally biased region" description="Polar residues" evidence="4">
    <location>
        <begin position="636"/>
        <end position="653"/>
    </location>
</feature>
<keyword evidence="3" id="KW-0539">Nucleus</keyword>
<feature type="region of interest" description="Disordered" evidence="4">
    <location>
        <begin position="1"/>
        <end position="69"/>
    </location>
</feature>
<feature type="region of interest" description="Disordered" evidence="4">
    <location>
        <begin position="739"/>
        <end position="793"/>
    </location>
</feature>
<evidence type="ECO:0000256" key="2">
    <source>
        <dbReference type="ARBA" id="ARBA00023163"/>
    </source>
</evidence>
<evidence type="ECO:0000313" key="5">
    <source>
        <dbReference type="EMBL" id="KAG9448916.1"/>
    </source>
</evidence>
<dbReference type="InterPro" id="IPR009057">
    <property type="entry name" value="Homeodomain-like_sf"/>
</dbReference>
<gene>
    <name evidence="5" type="ORF">H6P81_008881</name>
</gene>
<dbReference type="NCBIfam" id="TIGR01557">
    <property type="entry name" value="myb_SHAQKYF"/>
    <property type="match status" value="1"/>
</dbReference>
<protein>
    <recommendedName>
        <fullName evidence="7">HTH myb-type domain-containing protein</fullName>
    </recommendedName>
</protein>
<dbReference type="GO" id="GO:0003677">
    <property type="term" value="F:DNA binding"/>
    <property type="evidence" value="ECO:0007669"/>
    <property type="project" value="InterPro"/>
</dbReference>
<organism evidence="5 6">
    <name type="scientific">Aristolochia fimbriata</name>
    <name type="common">White veined hardy Dutchman's pipe vine</name>
    <dbReference type="NCBI Taxonomy" id="158543"/>
    <lineage>
        <taxon>Eukaryota</taxon>
        <taxon>Viridiplantae</taxon>
        <taxon>Streptophyta</taxon>
        <taxon>Embryophyta</taxon>
        <taxon>Tracheophyta</taxon>
        <taxon>Spermatophyta</taxon>
        <taxon>Magnoliopsida</taxon>
        <taxon>Magnoliidae</taxon>
        <taxon>Piperales</taxon>
        <taxon>Aristolochiaceae</taxon>
        <taxon>Aristolochia</taxon>
    </lineage>
</organism>
<feature type="compositionally biased region" description="Low complexity" evidence="4">
    <location>
        <begin position="753"/>
        <end position="764"/>
    </location>
</feature>
<dbReference type="Gene3D" id="1.10.10.60">
    <property type="entry name" value="Homeodomain-like"/>
    <property type="match status" value="1"/>
</dbReference>
<name>A0AAV7EM15_ARIFI</name>